<feature type="transmembrane region" description="Helical" evidence="1">
    <location>
        <begin position="185"/>
        <end position="204"/>
    </location>
</feature>
<feature type="transmembrane region" description="Helical" evidence="1">
    <location>
        <begin position="138"/>
        <end position="155"/>
    </location>
</feature>
<feature type="transmembrane region" description="Helical" evidence="1">
    <location>
        <begin position="162"/>
        <end position="179"/>
    </location>
</feature>
<evidence type="ECO:0000313" key="2">
    <source>
        <dbReference type="EMBL" id="MXV17138.1"/>
    </source>
</evidence>
<keyword evidence="1" id="KW-0812">Transmembrane</keyword>
<protein>
    <recommendedName>
        <fullName evidence="4">DUF308 domain-containing protein</fullName>
    </recommendedName>
</protein>
<reference evidence="2 3" key="1">
    <citation type="submission" date="2019-11" db="EMBL/GenBank/DDBJ databases">
        <title>Pedobacter sp. HMF7056 Genome sequencing and assembly.</title>
        <authorList>
            <person name="Kang H."/>
            <person name="Kim H."/>
            <person name="Joh K."/>
        </authorList>
    </citation>
    <scope>NUCLEOTIDE SEQUENCE [LARGE SCALE GENOMIC DNA]</scope>
    <source>
        <strain evidence="2 3">HMF7056</strain>
    </source>
</reference>
<organism evidence="2 3">
    <name type="scientific">Hufsiella ginkgonis</name>
    <dbReference type="NCBI Taxonomy" id="2695274"/>
    <lineage>
        <taxon>Bacteria</taxon>
        <taxon>Pseudomonadati</taxon>
        <taxon>Bacteroidota</taxon>
        <taxon>Sphingobacteriia</taxon>
        <taxon>Sphingobacteriales</taxon>
        <taxon>Sphingobacteriaceae</taxon>
        <taxon>Hufsiella</taxon>
    </lineage>
</organism>
<evidence type="ECO:0000313" key="3">
    <source>
        <dbReference type="Proteomes" id="UP000451233"/>
    </source>
</evidence>
<feature type="transmembrane region" description="Helical" evidence="1">
    <location>
        <begin position="23"/>
        <end position="50"/>
    </location>
</feature>
<comment type="caution">
    <text evidence="2">The sequence shown here is derived from an EMBL/GenBank/DDBJ whole genome shotgun (WGS) entry which is preliminary data.</text>
</comment>
<feature type="transmembrane region" description="Helical" evidence="1">
    <location>
        <begin position="112"/>
        <end position="132"/>
    </location>
</feature>
<sequence length="208" mass="23125">MKENNLDKEITSIRQLMERSTKFISLSGLSGVMAGIYALIGAGISYQVVYAAFPGRYSYNPGDTESTEKVITRLLLVALGVVLFALVNGIWLTVRNAKKKGQRFWNPSSRSLMINMLIPLITGGLFILIMIFRSYFGLIAPACLIFYGLALINGSHFTVGDVKWLGICELVLGLFAALFPGYGLFFWAAGFGVLHIVYGIMMYYKYDR</sequence>
<dbReference type="AlphaFoldDB" id="A0A7K1Y235"/>
<dbReference type="EMBL" id="WVHS01000004">
    <property type="protein sequence ID" value="MXV17138.1"/>
    <property type="molecule type" value="Genomic_DNA"/>
</dbReference>
<keyword evidence="3" id="KW-1185">Reference proteome</keyword>
<name>A0A7K1Y235_9SPHI</name>
<keyword evidence="1" id="KW-0472">Membrane</keyword>
<dbReference type="Proteomes" id="UP000451233">
    <property type="component" value="Unassembled WGS sequence"/>
</dbReference>
<dbReference type="RefSeq" id="WP_160908138.1">
    <property type="nucleotide sequence ID" value="NZ_WVHS01000004.1"/>
</dbReference>
<evidence type="ECO:0008006" key="4">
    <source>
        <dbReference type="Google" id="ProtNLM"/>
    </source>
</evidence>
<accession>A0A7K1Y235</accession>
<proteinExistence type="predicted"/>
<feature type="transmembrane region" description="Helical" evidence="1">
    <location>
        <begin position="70"/>
        <end position="91"/>
    </location>
</feature>
<keyword evidence="1" id="KW-1133">Transmembrane helix</keyword>
<evidence type="ECO:0000256" key="1">
    <source>
        <dbReference type="SAM" id="Phobius"/>
    </source>
</evidence>
<gene>
    <name evidence="2" type="ORF">GS398_17690</name>
</gene>